<dbReference type="Gene3D" id="3.20.20.70">
    <property type="entry name" value="Aldolase class I"/>
    <property type="match status" value="1"/>
</dbReference>
<dbReference type="GO" id="GO:0019563">
    <property type="term" value="P:glycerol catabolic process"/>
    <property type="evidence" value="ECO:0007669"/>
    <property type="project" value="TreeGrafter"/>
</dbReference>
<dbReference type="PROSITE" id="PS51440">
    <property type="entry name" value="TIM_2"/>
    <property type="match status" value="1"/>
</dbReference>
<comment type="catalytic activity">
    <reaction evidence="3">
        <text>D-glyceraldehyde 3-phosphate = dihydroxyacetone phosphate</text>
        <dbReference type="Rhea" id="RHEA:18585"/>
        <dbReference type="ChEBI" id="CHEBI:57642"/>
        <dbReference type="ChEBI" id="CHEBI:59776"/>
        <dbReference type="EC" id="5.3.1.1"/>
    </reaction>
</comment>
<dbReference type="GO" id="GO:0006096">
    <property type="term" value="P:glycolytic process"/>
    <property type="evidence" value="ECO:0007669"/>
    <property type="project" value="UniProtKB-UniPathway"/>
</dbReference>
<comment type="subunit">
    <text evidence="3">Homodimer.</text>
</comment>
<comment type="subcellular location">
    <subcellularLocation>
        <location evidence="3">Cytoplasm</location>
    </subcellularLocation>
</comment>
<accession>A0A1G2QE48</accession>
<gene>
    <name evidence="4" type="ORF">A2571_00410</name>
</gene>
<dbReference type="InterPro" id="IPR000652">
    <property type="entry name" value="Triosephosphate_isomerase"/>
</dbReference>
<dbReference type="InterPro" id="IPR035990">
    <property type="entry name" value="TIM_sf"/>
</dbReference>
<dbReference type="UniPathway" id="UPA00138"/>
<dbReference type="PANTHER" id="PTHR21139">
    <property type="entry name" value="TRIOSEPHOSPHATE ISOMERASE"/>
    <property type="match status" value="1"/>
</dbReference>
<keyword evidence="2 3" id="KW-0413">Isomerase</keyword>
<evidence type="ECO:0000256" key="2">
    <source>
        <dbReference type="ARBA" id="ARBA00023235"/>
    </source>
</evidence>
<organism evidence="4 5">
    <name type="scientific">Candidatus Vogelbacteria bacterium RIFOXYD1_FULL_44_32</name>
    <dbReference type="NCBI Taxonomy" id="1802438"/>
    <lineage>
        <taxon>Bacteria</taxon>
        <taxon>Candidatus Vogeliibacteriota</taxon>
    </lineage>
</organism>
<dbReference type="GO" id="GO:0005829">
    <property type="term" value="C:cytosol"/>
    <property type="evidence" value="ECO:0007669"/>
    <property type="project" value="TreeGrafter"/>
</dbReference>
<dbReference type="GO" id="GO:0046166">
    <property type="term" value="P:glyceraldehyde-3-phosphate biosynthetic process"/>
    <property type="evidence" value="ECO:0007669"/>
    <property type="project" value="TreeGrafter"/>
</dbReference>
<reference evidence="4 5" key="1">
    <citation type="journal article" date="2016" name="Nat. Commun.">
        <title>Thousands of microbial genomes shed light on interconnected biogeochemical processes in an aquifer system.</title>
        <authorList>
            <person name="Anantharaman K."/>
            <person name="Brown C.T."/>
            <person name="Hug L.A."/>
            <person name="Sharon I."/>
            <person name="Castelle C.J."/>
            <person name="Probst A.J."/>
            <person name="Thomas B.C."/>
            <person name="Singh A."/>
            <person name="Wilkins M.J."/>
            <person name="Karaoz U."/>
            <person name="Brodie E.L."/>
            <person name="Williams K.H."/>
            <person name="Hubbard S.S."/>
            <person name="Banfield J.F."/>
        </authorList>
    </citation>
    <scope>NUCLEOTIDE SEQUENCE [LARGE SCALE GENOMIC DNA]</scope>
</reference>
<dbReference type="GO" id="GO:0006094">
    <property type="term" value="P:gluconeogenesis"/>
    <property type="evidence" value="ECO:0007669"/>
    <property type="project" value="UniProtKB-UniPathway"/>
</dbReference>
<evidence type="ECO:0000256" key="3">
    <source>
        <dbReference type="RuleBase" id="RU363013"/>
    </source>
</evidence>
<keyword evidence="3" id="KW-0963">Cytoplasm</keyword>
<sequence length="254" mass="27598">MGKFIVANWKMNPASPREAKLLALALKKTASKLTKTRTIICPPALYLSLLIPPRPTKKIFWGGQDACAGVNEAETGAISAKMIKNIGADYLIVGHSERRRAGETDKVVREKVQLAVKAGLKPIICIGEEKRDAHGDYLSFLRGQIGACLGDLKKSYYSEIMIAYEPIWAIGTEAHGADTPDNFLHNALFIRKVFAGLAGNELALALPVLYGGSVNVKNAEGFLKDGRADGLLVGRESLVPDQFKQILQIADKIK</sequence>
<evidence type="ECO:0000256" key="1">
    <source>
        <dbReference type="ARBA" id="ARBA00007422"/>
    </source>
</evidence>
<dbReference type="Proteomes" id="UP000177043">
    <property type="component" value="Unassembled WGS sequence"/>
</dbReference>
<evidence type="ECO:0000313" key="5">
    <source>
        <dbReference type="Proteomes" id="UP000177043"/>
    </source>
</evidence>
<dbReference type="STRING" id="1802438.A2571_00410"/>
<comment type="pathway">
    <text evidence="3">Carbohydrate degradation; glycolysis; D-glyceraldehyde 3-phosphate from glycerone phosphate: step 1/1.</text>
</comment>
<dbReference type="SUPFAM" id="SSF51351">
    <property type="entry name" value="Triosephosphate isomerase (TIM)"/>
    <property type="match status" value="1"/>
</dbReference>
<comment type="similarity">
    <text evidence="1 3">Belongs to the triosephosphate isomerase family.</text>
</comment>
<keyword evidence="3" id="KW-0324">Glycolysis</keyword>
<comment type="pathway">
    <text evidence="3">Carbohydrate biosynthesis; gluconeogenesis.</text>
</comment>
<keyword evidence="3" id="KW-0312">Gluconeogenesis</keyword>
<protein>
    <recommendedName>
        <fullName evidence="3">Triosephosphate isomerase</fullName>
        <ecNumber evidence="3">5.3.1.1</ecNumber>
    </recommendedName>
</protein>
<dbReference type="InterPro" id="IPR013785">
    <property type="entry name" value="Aldolase_TIM"/>
</dbReference>
<comment type="caution">
    <text evidence="4">The sequence shown here is derived from an EMBL/GenBank/DDBJ whole genome shotgun (WGS) entry which is preliminary data.</text>
</comment>
<name>A0A1G2QE48_9BACT</name>
<dbReference type="EC" id="5.3.1.1" evidence="3"/>
<dbReference type="CDD" id="cd00311">
    <property type="entry name" value="TIM"/>
    <property type="match status" value="1"/>
</dbReference>
<dbReference type="EMBL" id="MHTJ01000002">
    <property type="protein sequence ID" value="OHA58834.1"/>
    <property type="molecule type" value="Genomic_DNA"/>
</dbReference>
<dbReference type="UniPathway" id="UPA00109">
    <property type="reaction ID" value="UER00189"/>
</dbReference>
<dbReference type="Pfam" id="PF00121">
    <property type="entry name" value="TIM"/>
    <property type="match status" value="1"/>
</dbReference>
<evidence type="ECO:0000313" key="4">
    <source>
        <dbReference type="EMBL" id="OHA58834.1"/>
    </source>
</evidence>
<dbReference type="GO" id="GO:0004807">
    <property type="term" value="F:triose-phosphate isomerase activity"/>
    <property type="evidence" value="ECO:0007669"/>
    <property type="project" value="UniProtKB-EC"/>
</dbReference>
<proteinExistence type="inferred from homology"/>
<dbReference type="AlphaFoldDB" id="A0A1G2QE48"/>
<dbReference type="PANTHER" id="PTHR21139:SF42">
    <property type="entry name" value="TRIOSEPHOSPHATE ISOMERASE"/>
    <property type="match status" value="1"/>
</dbReference>